<evidence type="ECO:0000313" key="2">
    <source>
        <dbReference type="Proteomes" id="UP001501009"/>
    </source>
</evidence>
<accession>A0ABP7HNW3</accession>
<dbReference type="Proteomes" id="UP001501009">
    <property type="component" value="Unassembled WGS sequence"/>
</dbReference>
<reference evidence="2" key="1">
    <citation type="journal article" date="2019" name="Int. J. Syst. Evol. Microbiol.">
        <title>The Global Catalogue of Microorganisms (GCM) 10K type strain sequencing project: providing services to taxonomists for standard genome sequencing and annotation.</title>
        <authorList>
            <consortium name="The Broad Institute Genomics Platform"/>
            <consortium name="The Broad Institute Genome Sequencing Center for Infectious Disease"/>
            <person name="Wu L."/>
            <person name="Ma J."/>
        </authorList>
    </citation>
    <scope>NUCLEOTIDE SEQUENCE [LARGE SCALE GENOMIC DNA]</scope>
    <source>
        <strain evidence="2">JCM 17138</strain>
    </source>
</reference>
<evidence type="ECO:0000313" key="1">
    <source>
        <dbReference type="EMBL" id="GAA3797050.1"/>
    </source>
</evidence>
<keyword evidence="2" id="KW-1185">Reference proteome</keyword>
<dbReference type="EMBL" id="BAABDE010000016">
    <property type="protein sequence ID" value="GAA3797050.1"/>
    <property type="molecule type" value="Genomic_DNA"/>
</dbReference>
<name>A0ABP7HNW3_9ACTN</name>
<organism evidence="1 2">
    <name type="scientific">Streptomyces coacervatus</name>
    <dbReference type="NCBI Taxonomy" id="647381"/>
    <lineage>
        <taxon>Bacteria</taxon>
        <taxon>Bacillati</taxon>
        <taxon>Actinomycetota</taxon>
        <taxon>Actinomycetes</taxon>
        <taxon>Kitasatosporales</taxon>
        <taxon>Streptomycetaceae</taxon>
        <taxon>Streptomyces</taxon>
    </lineage>
</organism>
<gene>
    <name evidence="1" type="ORF">GCM10022403_033730</name>
</gene>
<proteinExistence type="predicted"/>
<dbReference type="RefSeq" id="WP_275780221.1">
    <property type="nucleotide sequence ID" value="NZ_BAABDE010000016.1"/>
</dbReference>
<protein>
    <submittedName>
        <fullName evidence="1">Uncharacterized protein</fullName>
    </submittedName>
</protein>
<comment type="caution">
    <text evidence="1">The sequence shown here is derived from an EMBL/GenBank/DDBJ whole genome shotgun (WGS) entry which is preliminary data.</text>
</comment>
<sequence>MGTTTPPSPPPDVGVRYDADLAAWRIGEQPVGPAGGAVLTLAPGLLLRVDRASGQATGLEVLLGASDDRPRAHPEAVDLVTSLLGRQVAALLGDAPSTGSAQRRVPLDTSSANRWRAACRLVLLEAVRDDEVDEPSLWAAEAALLTREAGLREECAIEQAHLAAEALEALPPQQALARWLPEPARLRAPLTVVRSVVGDQQAVVGWLQAIEGPYSSRVRLSEEEVQERLDALEAHEYRGMSVTAAEESPAGAFRLAEPVREADASSVAAMLQGTLPGDAVLLPRSALAGPARWTFAPIPRTLRIEAPLAAQSDTRLPRHVWARASEDDGTILAMAACRRDDHTLTATMRLPAISPGGYRPVDVHRLWMEILSDPARPVVPPGERELQAACRLGAVAADLAAAAEVARYSGFPPPAVADVWRSAGDAWQTAGGAWQRLDDDRYAVSLGYAQYCWQQAFHAAGAAADAAKRAHRISQKLMQLAPGLTWGAYVLRAPVPVAEPFLVEPLATRRPA</sequence>